<reference evidence="1" key="3">
    <citation type="journal article" date="2017" name="Nature">
        <title>Genome sequence of the progenitor of the wheat D genome Aegilops tauschii.</title>
        <authorList>
            <person name="Luo M.C."/>
            <person name="Gu Y.Q."/>
            <person name="Puiu D."/>
            <person name="Wang H."/>
            <person name="Twardziok S.O."/>
            <person name="Deal K.R."/>
            <person name="Huo N."/>
            <person name="Zhu T."/>
            <person name="Wang L."/>
            <person name="Wang Y."/>
            <person name="McGuire P.E."/>
            <person name="Liu S."/>
            <person name="Long H."/>
            <person name="Ramasamy R.K."/>
            <person name="Rodriguez J.C."/>
            <person name="Van S.L."/>
            <person name="Yuan L."/>
            <person name="Wang Z."/>
            <person name="Xia Z."/>
            <person name="Xiao L."/>
            <person name="Anderson O.D."/>
            <person name="Ouyang S."/>
            <person name="Liang Y."/>
            <person name="Zimin A.V."/>
            <person name="Pertea G."/>
            <person name="Qi P."/>
            <person name="Bennetzen J.L."/>
            <person name="Dai X."/>
            <person name="Dawson M.W."/>
            <person name="Muller H.G."/>
            <person name="Kugler K."/>
            <person name="Rivarola-Duarte L."/>
            <person name="Spannagl M."/>
            <person name="Mayer K.F.X."/>
            <person name="Lu F.H."/>
            <person name="Bevan M.W."/>
            <person name="Leroy P."/>
            <person name="Li P."/>
            <person name="You F.M."/>
            <person name="Sun Q."/>
            <person name="Liu Z."/>
            <person name="Lyons E."/>
            <person name="Wicker T."/>
            <person name="Salzberg S.L."/>
            <person name="Devos K.M."/>
            <person name="Dvorak J."/>
        </authorList>
    </citation>
    <scope>NUCLEOTIDE SEQUENCE [LARGE SCALE GENOMIC DNA]</scope>
    <source>
        <strain evidence="1">cv. AL8/78</strain>
    </source>
</reference>
<protein>
    <submittedName>
        <fullName evidence="1">Uncharacterized protein</fullName>
    </submittedName>
</protein>
<reference evidence="2" key="2">
    <citation type="journal article" date="2017" name="Nat. Plants">
        <title>The Aegilops tauschii genome reveals multiple impacts of transposons.</title>
        <authorList>
            <person name="Zhao G."/>
            <person name="Zou C."/>
            <person name="Li K."/>
            <person name="Wang K."/>
            <person name="Li T."/>
            <person name="Gao L."/>
            <person name="Zhang X."/>
            <person name="Wang H."/>
            <person name="Yang Z."/>
            <person name="Liu X."/>
            <person name="Jiang W."/>
            <person name="Mao L."/>
            <person name="Kong X."/>
            <person name="Jiao Y."/>
            <person name="Jia J."/>
        </authorList>
    </citation>
    <scope>NUCLEOTIDE SEQUENCE [LARGE SCALE GENOMIC DNA]</scope>
    <source>
        <strain evidence="2">cv. AL8/78</strain>
    </source>
</reference>
<evidence type="ECO:0000313" key="1">
    <source>
        <dbReference type="EnsemblPlants" id="AET1Gv20371500.3"/>
    </source>
</evidence>
<reference evidence="1" key="5">
    <citation type="journal article" date="2021" name="G3 (Bethesda)">
        <title>Aegilops tauschii genome assembly Aet v5.0 features greater sequence contiguity and improved annotation.</title>
        <authorList>
            <person name="Wang L."/>
            <person name="Zhu T."/>
            <person name="Rodriguez J.C."/>
            <person name="Deal K.R."/>
            <person name="Dubcovsky J."/>
            <person name="McGuire P.E."/>
            <person name="Lux T."/>
            <person name="Spannagl M."/>
            <person name="Mayer K.F.X."/>
            <person name="Baldrich P."/>
            <person name="Meyers B.C."/>
            <person name="Huo N."/>
            <person name="Gu Y.Q."/>
            <person name="Zhou H."/>
            <person name="Devos K.M."/>
            <person name="Bennetzen J.L."/>
            <person name="Unver T."/>
            <person name="Budak H."/>
            <person name="Gulick P.J."/>
            <person name="Galiba G."/>
            <person name="Kalapos B."/>
            <person name="Nelson D.R."/>
            <person name="Li P."/>
            <person name="You F.M."/>
            <person name="Luo M.C."/>
            <person name="Dvorak J."/>
        </authorList>
    </citation>
    <scope>NUCLEOTIDE SEQUENCE [LARGE SCALE GENOMIC DNA]</scope>
    <source>
        <strain evidence="1">cv. AL8/78</strain>
    </source>
</reference>
<dbReference type="EnsemblPlants" id="AET1Gv20371500.3">
    <property type="protein sequence ID" value="AET1Gv20371500.3"/>
    <property type="gene ID" value="AET1Gv20371500"/>
</dbReference>
<accession>A0A452YC90</accession>
<name>A0A452YC90_AEGTS</name>
<organism evidence="1 2">
    <name type="scientific">Aegilops tauschii subsp. strangulata</name>
    <name type="common">Goatgrass</name>
    <dbReference type="NCBI Taxonomy" id="200361"/>
    <lineage>
        <taxon>Eukaryota</taxon>
        <taxon>Viridiplantae</taxon>
        <taxon>Streptophyta</taxon>
        <taxon>Embryophyta</taxon>
        <taxon>Tracheophyta</taxon>
        <taxon>Spermatophyta</taxon>
        <taxon>Magnoliopsida</taxon>
        <taxon>Liliopsida</taxon>
        <taxon>Poales</taxon>
        <taxon>Poaceae</taxon>
        <taxon>BOP clade</taxon>
        <taxon>Pooideae</taxon>
        <taxon>Triticodae</taxon>
        <taxon>Triticeae</taxon>
        <taxon>Triticinae</taxon>
        <taxon>Aegilops</taxon>
    </lineage>
</organism>
<sequence length="90" mass="10468">ARSTRYLILLSFYSRKDMIIRLVPVYVVSLSRVRGGEVRGLIFGRNRLRLCTAHVKKKHCAQPIGCLVHCFYLLYVWRVQSALLFVCEPI</sequence>
<reference evidence="2" key="1">
    <citation type="journal article" date="2014" name="Science">
        <title>Ancient hybridizations among the ancestral genomes of bread wheat.</title>
        <authorList>
            <consortium name="International Wheat Genome Sequencing Consortium,"/>
            <person name="Marcussen T."/>
            <person name="Sandve S.R."/>
            <person name="Heier L."/>
            <person name="Spannagl M."/>
            <person name="Pfeifer M."/>
            <person name="Jakobsen K.S."/>
            <person name="Wulff B.B."/>
            <person name="Steuernagel B."/>
            <person name="Mayer K.F."/>
            <person name="Olsen O.A."/>
        </authorList>
    </citation>
    <scope>NUCLEOTIDE SEQUENCE [LARGE SCALE GENOMIC DNA]</scope>
    <source>
        <strain evidence="2">cv. AL8/78</strain>
    </source>
</reference>
<proteinExistence type="predicted"/>
<evidence type="ECO:0000313" key="2">
    <source>
        <dbReference type="Proteomes" id="UP000015105"/>
    </source>
</evidence>
<dbReference type="Gramene" id="AET1Gv20371500.3">
    <property type="protein sequence ID" value="AET1Gv20371500.3"/>
    <property type="gene ID" value="AET1Gv20371500"/>
</dbReference>
<dbReference type="AlphaFoldDB" id="A0A452YC90"/>
<dbReference type="Proteomes" id="UP000015105">
    <property type="component" value="Chromosome 1D"/>
</dbReference>
<reference evidence="1" key="4">
    <citation type="submission" date="2019-03" db="UniProtKB">
        <authorList>
            <consortium name="EnsemblPlants"/>
        </authorList>
    </citation>
    <scope>IDENTIFICATION</scope>
</reference>
<keyword evidence="2" id="KW-1185">Reference proteome</keyword>